<feature type="domain" description="Peptidase M16 C-terminal" evidence="5">
    <location>
        <begin position="1216"/>
        <end position="1337"/>
    </location>
</feature>
<dbReference type="Proteomes" id="UP000035681">
    <property type="component" value="Unplaced"/>
</dbReference>
<sequence length="2012" mass="230204">QILQATKVIEQQVDQQIADYSNLDEDGLEEIRRKRLAELKEQQKKKEEWLRNRHGEYEELSNESEFFEAAKASENLVCHFYKPDVYKCKVVDKLLKTLAVKYIGTKFIYINCERVPFLVKKLRLQVVPTIGISIKQQMCDYIRISGELGDEEDISLDVLEERLASSGVINMVPKKKAVKKPTTKIIRGKFPNSIWINAGGALFDKTTLYKNLQTGIEKCSIFKACPYGGPIATYCIKKINNTFTSYIEVKGNNNKVYGKINVTNVIGIEWTQCHKLIVIFKDGKFSIYSPRGKEIVDQVYFDLSVKHLGVLSYHIFYGPINTGIAILTEGQQFFAVNNVLEASVWKHRIFIDNNENIEFWNVVCHASLPTTIFGYLKDSNCFFVAGQGSNSFKKRFDWSIENGSYLTGETNWNNTIVGLLHDSMVIQLVSNDLSTATHVIEVKQMPLVKKIFWCGFGAPCLLDSDRILHIYTSKGDDNEVPFDSKIVISPEEDGLRVYSEECAYFISPVAKAAENIFSVESNHPASTLYVLSKKEEDQYTTSYELLTTIMSSLEDAVRECLLAALNISDTKLIVQLIKAANIVTLKTVKILSNLRADFIGMPLSFRQFQKIELRGVIDRLIDLGHWPLAIKICEFMELPLEEGVHRVFAHWAIDFIERCMDEIRSNNRKMTNEEMANLIFTKAERFPDISYAEIAKEIYDRSSKDDNEMIKLADILLDKEKDVSLKVKMYLQSKQWNKAIYLADKSQRPDLYYIVINALKSMPYSKIFVMTSKCQNIHAYLKEITEHDSLDDLISIYKTNDEFVPLALHYISYNNCNSNNPFVENTKLENLKAALEPFKNLDEKDTSNYISEYINIFDIIKSFSNKEYSTNLSVKELFKQAVKEKNNKLAEEIGRRFSITEKEGWTWKLEAYSENCMWEHVKTMASHPKSPIGYYPYLEKCFNEDPNRQDLQFYISRLSTSKELIKGYLLLGRYDDAIEQAKARKDIDSLNYMRRKFRNDSSFQEKIKQAFGVLLMSFFKMTRTLWNISSQLKFRGSVPVSIYNSKRSNLNVAVADVPGPMVHGYLSFPTEAKCDAGLPHTLEHLVFMGSKEYPYKGILDIIANRCLASGTNAWTAQDHTCYTLSTAGSNGFFKILPVYIDHVLRPTLTNNQYLTEVHHINGNGEDAGVVYSEVQDYESDMDDIVDRELGVSLFGKGHSFSVNTGGRLSAIREECSYQKVTDFHKKFYNLKNMIIVVCGMVDHNELLDVVEKCEEKYISSHSPESFIRPFSNANIQDIKSSKVSVVKCPCEDDSKGIVEIAFLGPNTGSHYETEAMDTLFNYFHDTAISPLEKDFVQLKDPYASSCHFHMDEYTRNVIRLKFNDVPVDKIMNVHERFFDKTVEEHKNPGAFDMNRMRSIISKEIEKLYLTLEKNAGKEVLHNIIAYQLYGNRDSNKDIEERFNDQIHKERLLNEPAEFWSNLVTKYFNKNSSVCVIGKPDAKLVEENAEKERKRLLKQKEQLGSDGIKKCGLELENAIASNTNNKPSQELLNEFIVKDLENFFSFNINAISNLENKAQTPFVKTFPIPTFIHNNPSKFVEAVLLIDTKGMPLELRKYLVLLSDIIFSSPAVINGKEMSFEEVSKAMEKDLIDWTLTTGVKGIFERYLALKLKVSAKDYRNISKWVNILLKNIIFDKNRIEITALKLANQAHEYKRDGYSMAINLSNSLIYNRDANEFLFSVVPLEKFHKEIAKKVKKESSEIINNLNSLTNFLLKSTVNLHILANEKLIEGYGDSNNKDWEFLVGCGSNELISHSGDQLNKNGFNKQTVMGVGGTESSFVIQKIYFPQDFTGPDVAEVLLFSQYLSQLEGPLWNKIRGKGLAYGANIYPLPDKHTITLSLYRCAQAVEAIKETKKLVFSIIEGQKIVESEFEAAKRSLVYEMMEGEKSIKDASIENLLATLKNVPADYKRTLCAKIWNLKADECFKKAAPYMKNLFDDSKISRAIIVNPSKIKEITEAYPEAQVIKIDDLYQ</sequence>
<evidence type="ECO:0000259" key="2">
    <source>
        <dbReference type="Pfam" id="PF00675"/>
    </source>
</evidence>
<dbReference type="SUPFAM" id="SSF63411">
    <property type="entry name" value="LuxS/MPP-like metallohydrolase"/>
    <property type="match status" value="4"/>
</dbReference>
<dbReference type="PANTHER" id="PTHR43016">
    <property type="entry name" value="PRESEQUENCE PROTEASE"/>
    <property type="match status" value="1"/>
</dbReference>
<dbReference type="InterPro" id="IPR007863">
    <property type="entry name" value="Peptidase_M16_C"/>
</dbReference>
<dbReference type="GO" id="GO:0099023">
    <property type="term" value="C:vesicle tethering complex"/>
    <property type="evidence" value="ECO:0007669"/>
    <property type="project" value="UniProtKB-ARBA"/>
</dbReference>
<dbReference type="GO" id="GO:0005768">
    <property type="term" value="C:endosome"/>
    <property type="evidence" value="ECO:0007669"/>
    <property type="project" value="UniProtKB-ARBA"/>
</dbReference>
<dbReference type="InterPro" id="IPR006926">
    <property type="entry name" value="Vps16_N"/>
</dbReference>
<name>A0AAF5DGC9_STRER</name>
<evidence type="ECO:0000313" key="6">
    <source>
        <dbReference type="Proteomes" id="UP000035681"/>
    </source>
</evidence>
<dbReference type="FunFam" id="3.30.830.10:FF:000031">
    <property type="entry name" value="Putative zinc metalloprotease"/>
    <property type="match status" value="1"/>
</dbReference>
<evidence type="ECO:0000256" key="1">
    <source>
        <dbReference type="ARBA" id="ARBA00017947"/>
    </source>
</evidence>
<dbReference type="InterPro" id="IPR011249">
    <property type="entry name" value="Metalloenz_LuxS/M16"/>
</dbReference>
<dbReference type="WBParaSite" id="TCONS_00011120.p1">
    <property type="protein sequence ID" value="TCONS_00011120.p1"/>
    <property type="gene ID" value="XLOC_005225"/>
</dbReference>
<dbReference type="Gene3D" id="3.40.30.10">
    <property type="entry name" value="Glutaredoxin"/>
    <property type="match status" value="1"/>
</dbReference>
<dbReference type="InterPro" id="IPR038132">
    <property type="entry name" value="Vps16_C_sf"/>
</dbReference>
<feature type="domain" description="Vps16 N-terminal" evidence="4">
    <location>
        <begin position="211"/>
        <end position="581"/>
    </location>
</feature>
<dbReference type="GO" id="GO:0006886">
    <property type="term" value="P:intracellular protein transport"/>
    <property type="evidence" value="ECO:0007669"/>
    <property type="project" value="InterPro"/>
</dbReference>
<dbReference type="GO" id="GO:0016020">
    <property type="term" value="C:membrane"/>
    <property type="evidence" value="ECO:0007669"/>
    <property type="project" value="UniProtKB-ARBA"/>
</dbReference>
<evidence type="ECO:0000313" key="7">
    <source>
        <dbReference type="WBParaSite" id="TCONS_00011120.p1"/>
    </source>
</evidence>
<keyword evidence="6" id="KW-1185">Reference proteome</keyword>
<feature type="domain" description="Peptidase M16 N-terminal" evidence="2">
    <location>
        <begin position="1072"/>
        <end position="1158"/>
    </location>
</feature>
<dbReference type="Pfam" id="PF04840">
    <property type="entry name" value="Vps16_C"/>
    <property type="match status" value="1"/>
</dbReference>
<dbReference type="InterPro" id="IPR006925">
    <property type="entry name" value="Vps16_C"/>
</dbReference>
<proteinExistence type="predicted"/>
<feature type="domain" description="Vps16 C-terminal" evidence="3">
    <location>
        <begin position="689"/>
        <end position="1009"/>
    </location>
</feature>
<dbReference type="Gene3D" id="1.10.150.780">
    <property type="entry name" value="Vps16, C-terminal region"/>
    <property type="match status" value="1"/>
</dbReference>
<evidence type="ECO:0000259" key="3">
    <source>
        <dbReference type="Pfam" id="PF04840"/>
    </source>
</evidence>
<dbReference type="Pfam" id="PF04841">
    <property type="entry name" value="Vps16_N"/>
    <property type="match status" value="1"/>
</dbReference>
<organism evidence="6 7">
    <name type="scientific">Strongyloides stercoralis</name>
    <name type="common">Threadworm</name>
    <dbReference type="NCBI Taxonomy" id="6248"/>
    <lineage>
        <taxon>Eukaryota</taxon>
        <taxon>Metazoa</taxon>
        <taxon>Ecdysozoa</taxon>
        <taxon>Nematoda</taxon>
        <taxon>Chromadorea</taxon>
        <taxon>Rhabditida</taxon>
        <taxon>Tylenchina</taxon>
        <taxon>Panagrolaimomorpha</taxon>
        <taxon>Strongyloidoidea</taxon>
        <taxon>Strongyloididae</taxon>
        <taxon>Strongyloides</taxon>
    </lineage>
</organism>
<dbReference type="InterPro" id="IPR036249">
    <property type="entry name" value="Thioredoxin-like_sf"/>
</dbReference>
<accession>A0AAF5DGC9</accession>
<reference evidence="7" key="1">
    <citation type="submission" date="2024-02" db="UniProtKB">
        <authorList>
            <consortium name="WormBaseParasite"/>
        </authorList>
    </citation>
    <scope>IDENTIFICATION</scope>
</reference>
<dbReference type="SUPFAM" id="SSF52833">
    <property type="entry name" value="Thioredoxin-like"/>
    <property type="match status" value="1"/>
</dbReference>
<dbReference type="Gene3D" id="3.30.830.10">
    <property type="entry name" value="Metalloenzyme, LuxS/M16 peptidase-like"/>
    <property type="match status" value="4"/>
</dbReference>
<dbReference type="AlphaFoldDB" id="A0AAF5DGC9"/>
<evidence type="ECO:0000259" key="5">
    <source>
        <dbReference type="Pfam" id="PF05193"/>
    </source>
</evidence>
<dbReference type="Pfam" id="PF05193">
    <property type="entry name" value="Peptidase_M16_C"/>
    <property type="match status" value="1"/>
</dbReference>
<dbReference type="InterPro" id="IPR011765">
    <property type="entry name" value="Pept_M16_N"/>
</dbReference>
<evidence type="ECO:0000259" key="4">
    <source>
        <dbReference type="Pfam" id="PF04841"/>
    </source>
</evidence>
<dbReference type="Pfam" id="PF00675">
    <property type="entry name" value="Peptidase_M16"/>
    <property type="match status" value="1"/>
</dbReference>
<dbReference type="FunFam" id="3.30.830.10:FF:000015">
    <property type="entry name" value="Putative zinc metalloprotease"/>
    <property type="match status" value="1"/>
</dbReference>
<protein>
    <recommendedName>
        <fullName evidence="1">Vacuolar protein sorting-associated protein 16 homolog</fullName>
    </recommendedName>
</protein>
<dbReference type="PANTHER" id="PTHR43016:SF16">
    <property type="entry name" value="METALLOPROTEASE, PUTATIVE (AFU_ORTHOLOGUE AFUA_4G07610)-RELATED"/>
    <property type="match status" value="1"/>
</dbReference>
<dbReference type="GO" id="GO:0046872">
    <property type="term" value="F:metal ion binding"/>
    <property type="evidence" value="ECO:0007669"/>
    <property type="project" value="InterPro"/>
</dbReference>